<dbReference type="AlphaFoldDB" id="A0A1V9ZD97"/>
<reference evidence="3 4" key="1">
    <citation type="journal article" date="2014" name="Genome Biol. Evol.">
        <title>The secreted proteins of Achlya hypogyna and Thraustotheca clavata identify the ancestral oomycete secretome and reveal gene acquisitions by horizontal gene transfer.</title>
        <authorList>
            <person name="Misner I."/>
            <person name="Blouin N."/>
            <person name="Leonard G."/>
            <person name="Richards T.A."/>
            <person name="Lane C.E."/>
        </authorList>
    </citation>
    <scope>NUCLEOTIDE SEQUENCE [LARGE SCALE GENOMIC DNA]</scope>
    <source>
        <strain evidence="3 4">ATCC 34112</strain>
    </source>
</reference>
<keyword evidence="4" id="KW-1185">Reference proteome</keyword>
<name>A0A1V9ZD97_9STRA</name>
<accession>A0A1V9ZD97</accession>
<dbReference type="PANTHER" id="PTHR12187:SF11">
    <property type="entry name" value="PHOSPHATIDYLINOSITOL-3,4-BISPHOSPHATE 4-PHOSPHATASE"/>
    <property type="match status" value="1"/>
</dbReference>
<dbReference type="GO" id="GO:0016316">
    <property type="term" value="F:phosphatidylinositol-3,4-bisphosphate 4-phosphatase activity"/>
    <property type="evidence" value="ECO:0007669"/>
    <property type="project" value="InterPro"/>
</dbReference>
<organism evidence="3 4">
    <name type="scientific">Thraustotheca clavata</name>
    <dbReference type="NCBI Taxonomy" id="74557"/>
    <lineage>
        <taxon>Eukaryota</taxon>
        <taxon>Sar</taxon>
        <taxon>Stramenopiles</taxon>
        <taxon>Oomycota</taxon>
        <taxon>Saprolegniomycetes</taxon>
        <taxon>Saprolegniales</taxon>
        <taxon>Achlyaceae</taxon>
        <taxon>Thraustotheca</taxon>
    </lineage>
</organism>
<dbReference type="EMBL" id="JNBS01001999">
    <property type="protein sequence ID" value="OQR95958.1"/>
    <property type="molecule type" value="Genomic_DNA"/>
</dbReference>
<evidence type="ECO:0000313" key="3">
    <source>
        <dbReference type="EMBL" id="OQR95958.1"/>
    </source>
</evidence>
<dbReference type="PANTHER" id="PTHR12187">
    <property type="entry name" value="AGAP000124-PA"/>
    <property type="match status" value="1"/>
</dbReference>
<dbReference type="STRING" id="74557.A0A1V9ZD97"/>
<proteinExistence type="predicted"/>
<protein>
    <submittedName>
        <fullName evidence="3">Inositol-3,4-bisphosphate 4-phosphatase</fullName>
    </submittedName>
</protein>
<gene>
    <name evidence="3" type="ORF">THRCLA_07437</name>
</gene>
<dbReference type="GO" id="GO:0005737">
    <property type="term" value="C:cytoplasm"/>
    <property type="evidence" value="ECO:0007669"/>
    <property type="project" value="TreeGrafter"/>
</dbReference>
<sequence length="984" mass="110671">MDEEPFMTFFFSCINVNVRGVPQSFLQGALASLRGLSPDLPDCQLHIERICRSTAATTPGSLEMYDTDIVSSANPSFAVGIHIPKRSTPSDATSDVLKIVLYRDQDKVEIGACRVATKFLVDQVNLGASVIHLPFIMRKGNDDPPTIIKPIMLNPKDPCIVVSVMRMLPVPHPLMHTQDLLQKAYSFPGLKHGPPRRVAEEVMEVEYHTSVPKVFLQHMHTELLLFTQLWQIRLQNERKRQLVFDCDGDALAAGCDVFHVAIVEARNLRSEGIVLAKITDGNNSPTPGLLNPFIKIEFGETEKPLVADGPPPSTPMEYIGRTPTEMSTCDPVWGTHRRTSVASNPKFTPIKENNQLANSNAPKIACSYSIYRRTHSQTNSKGVFHFDVFHEGINKTIEVSVGHIIVPWRIIKMKSTSMDPEATVPDAESDFVFEVDDWVPIYPHGDRRSMIGDVEPVGEIHVRISIRCSRARFEFENEGRLGPFVDQTPLFRMADKTKDHELRKRSKKNTFKLPTPTETTSIPTLVEHVTMLESYLVGLERMLEEVGIRDREHNWFRSSKEKKELIVQPLATNLHLSYFRLFEDIPNRPFAQGITTFRGTDLLRSLGSNRDGPPLDAVNSIQATISCGAPTAHALGLDKYGLLDLEDEMMAADPNGFDKAKHLYIYRKILCTSQSLSVLMTSFMASLEMCFTLNAQEGRLMLEQWSAIGYLFEWESLVSSQGRELRMLSDSWVAIKCLERFVFQFEQKEERQSFYMTTSPDSKDYIIHIPLDSVYFQALPGKLQQGQTITVVPVLFSQGINEMQSFANMMGSSGIELQHKINQKSFRSLESYVQDFISMQKNLDVSASVSPSESLKTMSSLLQSETMANAKKNTQLLLEASDIVRLLNGGRVTFCKSGKDRTAMSITLDQMRKVYGTSSDTAEIDELVKPIASIMREFGVRIEIAEKNIGTAKYSFNSLQRKMLPKMYRPPFNSIQGIGAKGHT</sequence>
<evidence type="ECO:0000256" key="2">
    <source>
        <dbReference type="ARBA" id="ARBA00023098"/>
    </source>
</evidence>
<dbReference type="InterPro" id="IPR039034">
    <property type="entry name" value="INPP4"/>
</dbReference>
<keyword evidence="2" id="KW-0443">Lipid metabolism</keyword>
<evidence type="ECO:0000313" key="4">
    <source>
        <dbReference type="Proteomes" id="UP000243217"/>
    </source>
</evidence>
<evidence type="ECO:0000256" key="1">
    <source>
        <dbReference type="ARBA" id="ARBA00022801"/>
    </source>
</evidence>
<dbReference type="OrthoDB" id="159395at2759"/>
<dbReference type="Proteomes" id="UP000243217">
    <property type="component" value="Unassembled WGS sequence"/>
</dbReference>
<comment type="caution">
    <text evidence="3">The sequence shown here is derived from an EMBL/GenBank/DDBJ whole genome shotgun (WGS) entry which is preliminary data.</text>
</comment>
<keyword evidence="1" id="KW-0378">Hydrolase</keyword>